<accession>A0A9D9D9S2</accession>
<protein>
    <recommendedName>
        <fullName evidence="1">HNH nuclease domain-containing protein</fullName>
    </recommendedName>
</protein>
<comment type="caution">
    <text evidence="2">The sequence shown here is derived from an EMBL/GenBank/DDBJ whole genome shotgun (WGS) entry which is preliminary data.</text>
</comment>
<dbReference type="EMBL" id="JADINH010000107">
    <property type="protein sequence ID" value="MBO8415721.1"/>
    <property type="molecule type" value="Genomic_DNA"/>
</dbReference>
<dbReference type="Pfam" id="PF13395">
    <property type="entry name" value="HNH_4"/>
    <property type="match status" value="1"/>
</dbReference>
<gene>
    <name evidence="2" type="ORF">IAB19_05020</name>
</gene>
<dbReference type="Proteomes" id="UP000823631">
    <property type="component" value="Unassembled WGS sequence"/>
</dbReference>
<dbReference type="InterPro" id="IPR003615">
    <property type="entry name" value="HNH_nuc"/>
</dbReference>
<reference evidence="2" key="2">
    <citation type="journal article" date="2021" name="PeerJ">
        <title>Extensive microbial diversity within the chicken gut microbiome revealed by metagenomics and culture.</title>
        <authorList>
            <person name="Gilroy R."/>
            <person name="Ravi A."/>
            <person name="Getino M."/>
            <person name="Pursley I."/>
            <person name="Horton D.L."/>
            <person name="Alikhan N.F."/>
            <person name="Baker D."/>
            <person name="Gharbi K."/>
            <person name="Hall N."/>
            <person name="Watson M."/>
            <person name="Adriaenssens E.M."/>
            <person name="Foster-Nyarko E."/>
            <person name="Jarju S."/>
            <person name="Secka A."/>
            <person name="Antonio M."/>
            <person name="Oren A."/>
            <person name="Chaudhuri R.R."/>
            <person name="La Ragione R."/>
            <person name="Hildebrand F."/>
            <person name="Pallen M.J."/>
        </authorList>
    </citation>
    <scope>NUCLEOTIDE SEQUENCE</scope>
    <source>
        <strain evidence="2">17213</strain>
    </source>
</reference>
<organism evidence="2 3">
    <name type="scientific">Candidatus Avisuccinivibrio stercorigallinarum</name>
    <dbReference type="NCBI Taxonomy" id="2840704"/>
    <lineage>
        <taxon>Bacteria</taxon>
        <taxon>Pseudomonadati</taxon>
        <taxon>Pseudomonadota</taxon>
        <taxon>Gammaproteobacteria</taxon>
        <taxon>Aeromonadales</taxon>
        <taxon>Succinivibrionaceae</taxon>
        <taxon>Succinivibrionaceae incertae sedis</taxon>
        <taxon>Candidatus Avisuccinivibrio</taxon>
    </lineage>
</organism>
<evidence type="ECO:0000259" key="1">
    <source>
        <dbReference type="Pfam" id="PF13395"/>
    </source>
</evidence>
<reference evidence="2" key="1">
    <citation type="submission" date="2020-10" db="EMBL/GenBank/DDBJ databases">
        <authorList>
            <person name="Gilroy R."/>
        </authorList>
    </citation>
    <scope>NUCLEOTIDE SEQUENCE</scope>
    <source>
        <strain evidence="2">17213</strain>
    </source>
</reference>
<name>A0A9D9D9S2_9GAMM</name>
<dbReference type="Gene3D" id="1.10.30.50">
    <property type="match status" value="1"/>
</dbReference>
<evidence type="ECO:0000313" key="2">
    <source>
        <dbReference type="EMBL" id="MBO8415721.1"/>
    </source>
</evidence>
<sequence length="469" mass="54549">MRICYSLPGNRDLQDNPKLAEIAIDCLSRCFNKKNTSYKFFWFWALLELYGERCAERDAKEKALKEDKKKDSQYNLKESIADRLIAGPDGQPLQSGSTVFLPLQPIYFYQMAAKMIAIAWYPYNRFKLHFGSTDQIAKVIENLLSSPEFFIKKKLKPLSSDSTEQKVYTALTKAAEKDSDFRADFEEQLCKYVPMRFLSPWFPDVTDKKYPGKKEAEIQKRCTQNQLCLYQTKSSPNGEMLEINAVWSNYLREHQGILTDFTLLHLVKYLEKCNPTVPNIVNKLKDPRHRSSLNYAKDYFQTYFEQIDSTINIYNKEQILEKKDFEIDHFIPWSFIGHDELWNLAPIDKITNIQKSDKLPNLDIFLEPLAKLHFEALQHNQHFLLKAEGKDDGLKLALPEDVSMKSIQLASESLKDGLRKDLKELLAMNEREFCGLIDNTIRPIYQQACNLHFQTWNAVQNSISLQSAT</sequence>
<evidence type="ECO:0000313" key="3">
    <source>
        <dbReference type="Proteomes" id="UP000823631"/>
    </source>
</evidence>
<dbReference type="CDD" id="cd00085">
    <property type="entry name" value="HNHc"/>
    <property type="match status" value="1"/>
</dbReference>
<proteinExistence type="predicted"/>
<dbReference type="AlphaFoldDB" id="A0A9D9D9S2"/>
<feature type="domain" description="HNH nuclease" evidence="1">
    <location>
        <begin position="314"/>
        <end position="360"/>
    </location>
</feature>